<comment type="catalytic activity">
    <reaction evidence="1">
        <text>ATP-dependent breakage, passage and rejoining of double-stranded DNA.</text>
        <dbReference type="EC" id="5.6.2.2"/>
    </reaction>
</comment>
<keyword evidence="3" id="KW-1185">Reference proteome</keyword>
<organism evidence="2 3">
    <name type="scientific">Nocardioides ginsengisoli</name>
    <dbReference type="NCBI Taxonomy" id="363868"/>
    <lineage>
        <taxon>Bacteria</taxon>
        <taxon>Bacillati</taxon>
        <taxon>Actinomycetota</taxon>
        <taxon>Actinomycetes</taxon>
        <taxon>Propionibacteriales</taxon>
        <taxon>Nocardioidaceae</taxon>
        <taxon>Nocardioides</taxon>
    </lineage>
</organism>
<evidence type="ECO:0000313" key="3">
    <source>
        <dbReference type="Proteomes" id="UP001597229"/>
    </source>
</evidence>
<dbReference type="Gene3D" id="1.10.268.10">
    <property type="entry name" value="Topoisomerase, domain 3"/>
    <property type="match status" value="1"/>
</dbReference>
<evidence type="ECO:0000313" key="2">
    <source>
        <dbReference type="EMBL" id="MFD1249249.1"/>
    </source>
</evidence>
<gene>
    <name evidence="2" type="ORF">ACFQ3F_15735</name>
</gene>
<dbReference type="EMBL" id="JBHTLX010000020">
    <property type="protein sequence ID" value="MFD1249249.1"/>
    <property type="molecule type" value="Genomic_DNA"/>
</dbReference>
<accession>A0ABW3W226</accession>
<dbReference type="SUPFAM" id="SSF56719">
    <property type="entry name" value="Type II DNA topoisomerase"/>
    <property type="match status" value="1"/>
</dbReference>
<comment type="caution">
    <text evidence="2">The sequence shown here is derived from an EMBL/GenBank/DDBJ whole genome shotgun (WGS) entry which is preliminary data.</text>
</comment>
<sequence length="295" mass="33684">MQVPSFEELLELMIAGNDPSPGWSGTLVEIADGEVRRSVKVWRWRDLIRVEDPPGDARVLAGERMLWSARTEYQEEVWELRDPDNAPADVGLAHLVDPRDYWTEWLSSDRARVKRTLHAMTYDGRPAWEFSMPRVKGGSPTVIVDAELGLVLRMARDDIGFAEEWHDVRVEPDLSPSFFAPTHRDRTKVLPLPNGASAPTDDELQLESCLQRLQIMEGLARALADPRVLVDVLMTGRTLDESRTALVRRFGLDEMQTTAVLDMQFRVINEQGRERIFDERDQLLRQVADLRRGGE</sequence>
<name>A0ABW3W226_9ACTN</name>
<dbReference type="Proteomes" id="UP001597229">
    <property type="component" value="Unassembled WGS sequence"/>
</dbReference>
<evidence type="ECO:0000256" key="1">
    <source>
        <dbReference type="ARBA" id="ARBA00000185"/>
    </source>
</evidence>
<protein>
    <recommendedName>
        <fullName evidence="4">DNA topoisomerase (ATP-hydrolyzing)</fullName>
    </recommendedName>
</protein>
<proteinExistence type="predicted"/>
<evidence type="ECO:0008006" key="4">
    <source>
        <dbReference type="Google" id="ProtNLM"/>
    </source>
</evidence>
<dbReference type="RefSeq" id="WP_367921745.1">
    <property type="nucleotide sequence ID" value="NZ_BAABAC010000049.1"/>
</dbReference>
<dbReference type="InterPro" id="IPR013757">
    <property type="entry name" value="Topo_IIA_A_a_sf"/>
</dbReference>
<dbReference type="InterPro" id="IPR013760">
    <property type="entry name" value="Topo_IIA-like_dom_sf"/>
</dbReference>
<reference evidence="3" key="1">
    <citation type="journal article" date="2019" name="Int. J. Syst. Evol. Microbiol.">
        <title>The Global Catalogue of Microorganisms (GCM) 10K type strain sequencing project: providing services to taxonomists for standard genome sequencing and annotation.</title>
        <authorList>
            <consortium name="The Broad Institute Genomics Platform"/>
            <consortium name="The Broad Institute Genome Sequencing Center for Infectious Disease"/>
            <person name="Wu L."/>
            <person name="Ma J."/>
        </authorList>
    </citation>
    <scope>NUCLEOTIDE SEQUENCE [LARGE SCALE GENOMIC DNA]</scope>
    <source>
        <strain evidence="3">CCUG 52478</strain>
    </source>
</reference>